<proteinExistence type="predicted"/>
<dbReference type="InterPro" id="IPR002219">
    <property type="entry name" value="PKC_DAG/PE"/>
</dbReference>
<feature type="region of interest" description="Disordered" evidence="4">
    <location>
        <begin position="547"/>
        <end position="602"/>
    </location>
</feature>
<dbReference type="SMART" id="SM00109">
    <property type="entry name" value="C1"/>
    <property type="match status" value="1"/>
</dbReference>
<organism evidence="7 8">
    <name type="scientific">Heterodera trifolii</name>
    <dbReference type="NCBI Taxonomy" id="157864"/>
    <lineage>
        <taxon>Eukaryota</taxon>
        <taxon>Metazoa</taxon>
        <taxon>Ecdysozoa</taxon>
        <taxon>Nematoda</taxon>
        <taxon>Chromadorea</taxon>
        <taxon>Rhabditida</taxon>
        <taxon>Tylenchina</taxon>
        <taxon>Tylenchomorpha</taxon>
        <taxon>Tylenchoidea</taxon>
        <taxon>Heteroderidae</taxon>
        <taxon>Heteroderinae</taxon>
        <taxon>Heterodera</taxon>
    </lineage>
</organism>
<protein>
    <recommendedName>
        <fullName evidence="9">Phorbol-ester/DAG-type domain-containing protein</fullName>
    </recommendedName>
</protein>
<feature type="coiled-coil region" evidence="3">
    <location>
        <begin position="40"/>
        <end position="102"/>
    </location>
</feature>
<keyword evidence="1" id="KW-0479">Metal-binding</keyword>
<dbReference type="SUPFAM" id="SSF57889">
    <property type="entry name" value="Cysteine-rich domain"/>
    <property type="match status" value="1"/>
</dbReference>
<dbReference type="PROSITE" id="PS50081">
    <property type="entry name" value="ZF_DAG_PE_2"/>
    <property type="match status" value="1"/>
</dbReference>
<feature type="region of interest" description="Disordered" evidence="4">
    <location>
        <begin position="149"/>
        <end position="214"/>
    </location>
</feature>
<feature type="region of interest" description="Disordered" evidence="4">
    <location>
        <begin position="230"/>
        <end position="251"/>
    </location>
</feature>
<dbReference type="PANTHER" id="PTHR46199:SF3">
    <property type="entry name" value="RAC GTPASE-ACTIVATING PROTEIN 1"/>
    <property type="match status" value="1"/>
</dbReference>
<feature type="domain" description="Phorbol-ester/DAG-type" evidence="5">
    <location>
        <begin position="264"/>
        <end position="313"/>
    </location>
</feature>
<evidence type="ECO:0000259" key="6">
    <source>
        <dbReference type="PROSITE" id="PS50238"/>
    </source>
</evidence>
<dbReference type="PROSITE" id="PS50238">
    <property type="entry name" value="RHOGAP"/>
    <property type="match status" value="1"/>
</dbReference>
<gene>
    <name evidence="7" type="ORF">niasHT_038648</name>
</gene>
<dbReference type="SMART" id="SM00324">
    <property type="entry name" value="RhoGAP"/>
    <property type="match status" value="1"/>
</dbReference>
<keyword evidence="8" id="KW-1185">Reference proteome</keyword>
<name>A0ABD2HNR3_9BILA</name>
<evidence type="ECO:0000313" key="7">
    <source>
        <dbReference type="EMBL" id="KAL3068894.1"/>
    </source>
</evidence>
<dbReference type="InterPro" id="IPR000198">
    <property type="entry name" value="RhoGAP_dom"/>
</dbReference>
<dbReference type="Gene3D" id="3.30.60.20">
    <property type="match status" value="1"/>
</dbReference>
<evidence type="ECO:0000313" key="8">
    <source>
        <dbReference type="Proteomes" id="UP001620626"/>
    </source>
</evidence>
<evidence type="ECO:0008006" key="9">
    <source>
        <dbReference type="Google" id="ProtNLM"/>
    </source>
</evidence>
<dbReference type="EMBL" id="JBICBT010001401">
    <property type="protein sequence ID" value="KAL3068894.1"/>
    <property type="molecule type" value="Genomic_DNA"/>
</dbReference>
<evidence type="ECO:0000256" key="2">
    <source>
        <dbReference type="ARBA" id="ARBA00022833"/>
    </source>
</evidence>
<evidence type="ECO:0000259" key="5">
    <source>
        <dbReference type="PROSITE" id="PS50081"/>
    </source>
</evidence>
<feature type="domain" description="Rho-GAP" evidence="6">
    <location>
        <begin position="329"/>
        <end position="518"/>
    </location>
</feature>
<dbReference type="GO" id="GO:0046872">
    <property type="term" value="F:metal ion binding"/>
    <property type="evidence" value="ECO:0007669"/>
    <property type="project" value="UniProtKB-KW"/>
</dbReference>
<sequence length="623" mass="70539">MEHKLHTDTLAVLELSSRICSERNMNLIDPEVVLKQFGMIEKLQHKLRFSSQDNQRLSELNNRLKRQIGNHEQILYDNKSTIHQLMSDLAAANAKNKCLTAELDQHRHIFELAQDELKNVTVRKSTLLRDNNDDVFLSGDRTVQYIFNQHKNGEKNRSKRRSSSHHMILSDKRTRPAAVALAPQQPPPPPPSCPDMRRRRSISEPGLFPTSKLTGAGAAGIKKFTTPAAQRRRFCSRTPQSNSRQKLPGFGPGWARGRPINTCDHQFVEERAFGKMLQNCKMCENRLGLSFHRCKDCKLCVHFNCRFLAPLPCVPFVVPPPKSTGAQKFRLADFCPATNPKVPAQLIRCVYAIESDEKNGIAVYEHEKPAWSDPTILAMFDDFEKLRSATVLKGLSARTLTGFIKSFLQELKEPLIPISSYNEFLQAAQRNDQRLLRDAVDDLFPLPNRDTLAYLCLHWQQMISREHRAVYANADHSLPKHSEDVLRAAQQENVQIPPEELEKVIIMEQLLKFGEWSQILVHCCTAEMPSKLVPMPLTAAAAQVPQMPTSQPNDHYHQSSEAKASAISSSNNGTTNTSAFSADSSMLGPVTWTPSTEQQKREQRSILINHVTRTAAPFFDRPY</sequence>
<evidence type="ECO:0000256" key="3">
    <source>
        <dbReference type="SAM" id="Coils"/>
    </source>
</evidence>
<evidence type="ECO:0000256" key="4">
    <source>
        <dbReference type="SAM" id="MobiDB-lite"/>
    </source>
</evidence>
<keyword evidence="3" id="KW-0175">Coiled coil</keyword>
<dbReference type="Gene3D" id="1.10.555.10">
    <property type="entry name" value="Rho GTPase activation protein"/>
    <property type="match status" value="1"/>
</dbReference>
<reference evidence="7 8" key="1">
    <citation type="submission" date="2024-10" db="EMBL/GenBank/DDBJ databases">
        <authorList>
            <person name="Kim D."/>
        </authorList>
    </citation>
    <scope>NUCLEOTIDE SEQUENCE [LARGE SCALE GENOMIC DNA]</scope>
    <source>
        <strain evidence="7">BH-2024</strain>
    </source>
</reference>
<dbReference type="SUPFAM" id="SSF48350">
    <property type="entry name" value="GTPase activation domain, GAP"/>
    <property type="match status" value="1"/>
</dbReference>
<feature type="compositionally biased region" description="Pro residues" evidence="4">
    <location>
        <begin position="184"/>
        <end position="193"/>
    </location>
</feature>
<dbReference type="Proteomes" id="UP001620626">
    <property type="component" value="Unassembled WGS sequence"/>
</dbReference>
<dbReference type="InterPro" id="IPR046349">
    <property type="entry name" value="C1-like_sf"/>
</dbReference>
<accession>A0ABD2HNR3</accession>
<comment type="caution">
    <text evidence="7">The sequence shown here is derived from an EMBL/GenBank/DDBJ whole genome shotgun (WGS) entry which is preliminary data.</text>
</comment>
<dbReference type="AlphaFoldDB" id="A0ABD2HNR3"/>
<keyword evidence="2" id="KW-0862">Zinc</keyword>
<dbReference type="InterPro" id="IPR008936">
    <property type="entry name" value="Rho_GTPase_activation_prot"/>
</dbReference>
<dbReference type="PANTHER" id="PTHR46199">
    <property type="entry name" value="RAC GTPASE-ACTIVATING PROTEIN 1"/>
    <property type="match status" value="1"/>
</dbReference>
<dbReference type="Pfam" id="PF00620">
    <property type="entry name" value="RhoGAP"/>
    <property type="match status" value="1"/>
</dbReference>
<feature type="compositionally biased region" description="Low complexity" evidence="4">
    <location>
        <begin position="561"/>
        <end position="582"/>
    </location>
</feature>
<evidence type="ECO:0000256" key="1">
    <source>
        <dbReference type="ARBA" id="ARBA00022723"/>
    </source>
</evidence>